<keyword evidence="1 2" id="KW-0728">SH3 domain</keyword>
<dbReference type="GO" id="GO:0030447">
    <property type="term" value="P:filamentous growth"/>
    <property type="evidence" value="ECO:0007669"/>
    <property type="project" value="UniProtKB-ARBA"/>
</dbReference>
<feature type="compositionally biased region" description="Polar residues" evidence="3">
    <location>
        <begin position="666"/>
        <end position="698"/>
    </location>
</feature>
<feature type="compositionally biased region" description="Acidic residues" evidence="3">
    <location>
        <begin position="552"/>
        <end position="575"/>
    </location>
</feature>
<proteinExistence type="predicted"/>
<dbReference type="PROSITE" id="PS50002">
    <property type="entry name" value="SH3"/>
    <property type="match status" value="1"/>
</dbReference>
<organism evidence="5 6">
    <name type="scientific">Candida albicans P78048</name>
    <dbReference type="NCBI Taxonomy" id="1094989"/>
    <lineage>
        <taxon>Eukaryota</taxon>
        <taxon>Fungi</taxon>
        <taxon>Dikarya</taxon>
        <taxon>Ascomycota</taxon>
        <taxon>Saccharomycotina</taxon>
        <taxon>Pichiomycetes</taxon>
        <taxon>Debaryomycetaceae</taxon>
        <taxon>Candida/Lodderomyces clade</taxon>
        <taxon>Candida</taxon>
    </lineage>
</organism>
<dbReference type="Gene3D" id="2.30.30.40">
    <property type="entry name" value="SH3 Domains"/>
    <property type="match status" value="1"/>
</dbReference>
<feature type="region of interest" description="Disordered" evidence="3">
    <location>
        <begin position="483"/>
        <end position="524"/>
    </location>
</feature>
<feature type="region of interest" description="Disordered" evidence="3">
    <location>
        <begin position="442"/>
        <end position="461"/>
    </location>
</feature>
<protein>
    <recommendedName>
        <fullName evidence="4">SH3 domain-containing protein</fullName>
    </recommendedName>
</protein>
<feature type="region of interest" description="Disordered" evidence="3">
    <location>
        <begin position="549"/>
        <end position="774"/>
    </location>
</feature>
<evidence type="ECO:0000256" key="2">
    <source>
        <dbReference type="PROSITE-ProRule" id="PRU00192"/>
    </source>
</evidence>
<feature type="compositionally biased region" description="Polar residues" evidence="3">
    <location>
        <begin position="754"/>
        <end position="766"/>
    </location>
</feature>
<feature type="compositionally biased region" description="Polar residues" evidence="3">
    <location>
        <begin position="357"/>
        <end position="376"/>
    </location>
</feature>
<feature type="compositionally biased region" description="Acidic residues" evidence="3">
    <location>
        <begin position="741"/>
        <end position="753"/>
    </location>
</feature>
<dbReference type="GO" id="GO:0030950">
    <property type="term" value="P:establishment or maintenance of actin cytoskeleton polarity"/>
    <property type="evidence" value="ECO:0007669"/>
    <property type="project" value="TreeGrafter"/>
</dbReference>
<dbReference type="SUPFAM" id="SSF50044">
    <property type="entry name" value="SH3-domain"/>
    <property type="match status" value="1"/>
</dbReference>
<accession>A0AB34PU42</accession>
<evidence type="ECO:0000259" key="4">
    <source>
        <dbReference type="PROSITE" id="PS50002"/>
    </source>
</evidence>
<feature type="compositionally biased region" description="Acidic residues" evidence="3">
    <location>
        <begin position="611"/>
        <end position="629"/>
    </location>
</feature>
<feature type="compositionally biased region" description="Polar residues" evidence="3">
    <location>
        <begin position="129"/>
        <end position="153"/>
    </location>
</feature>
<comment type="caution">
    <text evidence="5">The sequence shown here is derived from an EMBL/GenBank/DDBJ whole genome shotgun (WGS) entry which is preliminary data.</text>
</comment>
<feature type="region of interest" description="Disordered" evidence="3">
    <location>
        <begin position="129"/>
        <end position="164"/>
    </location>
</feature>
<feature type="compositionally biased region" description="Acidic residues" evidence="3">
    <location>
        <begin position="225"/>
        <end position="240"/>
    </location>
</feature>
<feature type="domain" description="SH3" evidence="4">
    <location>
        <begin position="254"/>
        <end position="339"/>
    </location>
</feature>
<dbReference type="GO" id="GO:0015630">
    <property type="term" value="C:microtubule cytoskeleton"/>
    <property type="evidence" value="ECO:0007669"/>
    <property type="project" value="TreeGrafter"/>
</dbReference>
<feature type="region of interest" description="Disordered" evidence="3">
    <location>
        <begin position="352"/>
        <end position="376"/>
    </location>
</feature>
<reference evidence="5 6" key="1">
    <citation type="submission" date="2013-12" db="EMBL/GenBank/DDBJ databases">
        <title>The Genome Sequence of Candida albicans P78048.</title>
        <authorList>
            <consortium name="The Broad Institute Genome Sequencing Platform"/>
            <consortium name="The Broad Institute Genome Sequencing Center for Infectious Disease"/>
            <person name="Cuomo C."/>
            <person name="Bennett R."/>
            <person name="Hirakawa M."/>
            <person name="Noverr M."/>
            <person name="Mitchell A."/>
            <person name="Young S.K."/>
            <person name="Zeng Q."/>
            <person name="Gargeya S."/>
            <person name="Fitzgerald M."/>
            <person name="Abouelleil A."/>
            <person name="Alvarado L."/>
            <person name="Berlin A.M."/>
            <person name="Chapman S.B."/>
            <person name="Dewar J."/>
            <person name="Goldberg J."/>
            <person name="Griggs A."/>
            <person name="Gujja S."/>
            <person name="Hansen M."/>
            <person name="Howarth C."/>
            <person name="Imamovic A."/>
            <person name="Larimer J."/>
            <person name="McCowan C."/>
            <person name="Murphy C."/>
            <person name="Pearson M."/>
            <person name="Priest M."/>
            <person name="Roberts A."/>
            <person name="Saif S."/>
            <person name="Shea T."/>
            <person name="Sykes S."/>
            <person name="Wortman J."/>
            <person name="Nusbaum C."/>
            <person name="Birren B."/>
        </authorList>
    </citation>
    <scope>NUCLEOTIDE SEQUENCE [LARGE SCALE GENOMIC DNA]</scope>
    <source>
        <strain evidence="5 6">P78048</strain>
    </source>
</reference>
<feature type="compositionally biased region" description="Basic and acidic residues" evidence="3">
    <location>
        <begin position="576"/>
        <end position="605"/>
    </location>
</feature>
<feature type="region of interest" description="Disordered" evidence="3">
    <location>
        <begin position="202"/>
        <end position="259"/>
    </location>
</feature>
<evidence type="ECO:0000313" key="6">
    <source>
        <dbReference type="Proteomes" id="UP000030161"/>
    </source>
</evidence>
<feature type="compositionally biased region" description="Low complexity" evidence="3">
    <location>
        <begin position="444"/>
        <end position="456"/>
    </location>
</feature>
<dbReference type="Pfam" id="PF00018">
    <property type="entry name" value="SH3_1"/>
    <property type="match status" value="1"/>
</dbReference>
<dbReference type="InterPro" id="IPR036028">
    <property type="entry name" value="SH3-like_dom_sf"/>
</dbReference>
<name>A0AB34PU42_CANAX</name>
<dbReference type="GO" id="GO:0051286">
    <property type="term" value="C:cell tip"/>
    <property type="evidence" value="ECO:0007669"/>
    <property type="project" value="TreeGrafter"/>
</dbReference>
<dbReference type="PANTHER" id="PTHR47775">
    <property type="entry name" value="BUD SITE SELECTION PROTEIN 14"/>
    <property type="match status" value="1"/>
</dbReference>
<evidence type="ECO:0000256" key="1">
    <source>
        <dbReference type="ARBA" id="ARBA00022443"/>
    </source>
</evidence>
<dbReference type="GO" id="GO:0008104">
    <property type="term" value="P:intracellular protein localization"/>
    <property type="evidence" value="ECO:0007669"/>
    <property type="project" value="TreeGrafter"/>
</dbReference>
<dbReference type="PANTHER" id="PTHR47775:SF1">
    <property type="entry name" value="BUD SITE SELECTION PROTEIN 14"/>
    <property type="match status" value="1"/>
</dbReference>
<feature type="compositionally biased region" description="Basic and acidic residues" evidence="3">
    <location>
        <begin position="650"/>
        <end position="665"/>
    </location>
</feature>
<evidence type="ECO:0000313" key="5">
    <source>
        <dbReference type="EMBL" id="KGR13521.1"/>
    </source>
</evidence>
<dbReference type="SMART" id="SM00326">
    <property type="entry name" value="SH3"/>
    <property type="match status" value="1"/>
</dbReference>
<dbReference type="Proteomes" id="UP000030161">
    <property type="component" value="Unassembled WGS sequence"/>
</dbReference>
<dbReference type="InterPro" id="IPR053039">
    <property type="entry name" value="Polarity_Bud-Selection_Reg"/>
</dbReference>
<dbReference type="InterPro" id="IPR001452">
    <property type="entry name" value="SH3_domain"/>
</dbReference>
<gene>
    <name evidence="5" type="ORF">MG3_01947</name>
</gene>
<dbReference type="EMBL" id="AJIX01000013">
    <property type="protein sequence ID" value="KGR13521.1"/>
    <property type="molecule type" value="Genomic_DNA"/>
</dbReference>
<dbReference type="AlphaFoldDB" id="A0AB34PU42"/>
<evidence type="ECO:0000256" key="3">
    <source>
        <dbReference type="SAM" id="MobiDB-lite"/>
    </source>
</evidence>
<sequence length="802" mass="91711">MASTMTSRDRFRTEGTTTLDDTNHLLYDLERKLSLTSNTSSQQTHTSSVVHSSHLLGLGRQNIQSQVLNQIMNDEELNNQDDKHQRIHNSIFNPDEIFQERQNNKYMTSKFAKNYNDDNLTKNHKLNRKNSLNISKSRLERNSCTSEDIQNNKPLPPAPQQQENNEYDINKSISGIHEVEDPSMFESEEDLLANHLQMPQEVEHNNNSNNNNQEEPRYGIFYGGDDYEDSDSGDESDSEGDIPLSPPRSPPRDLDPDKLYGLYDFSGPDPSHCTLSVDEPVYLINDEDNYWWLIRKLTKLERLKRMRLNGQEFQIDIESDEEDGKIGFVPAECLETHGERLARLNCFKNEELEKKSPTPSSLQESTDSFKNQRQTATTKKSVTFENLGDIIDDYSDEEIKSDHENIRQNLDLYNNLEPPTHLQEIKEPEVLSDVYPAETPLIISKNNNNNKDSSNKTATPTFQMSNTFDAVFVQPKQRSSGLFDDASIGSYSPDTPVKAKSPLRVEVQDDDSDEMGRNNSLSSMSSLRRSVILDRLTQMTSDIQEQLQLDGYNEDEDEDEEEQEEDAGEVEEELDEDKHKEDDETEKESTDVEQGSSRDSDHEVHGFSFEESSEQFTSDDDYDDDDDDNVEHHSPSNDGNVESQDYDYQNDDHTPQSIDQHDYSKHQQQTPTNFHSISSAISPKLQRSLSTTSSSVQHRTPPPVSQLTSPNFHRSPPPQSHQQYAVSPLNYNRLPRSTTSIDDETSSTEENNDDNITPLTSMNSLTPIEERRKSKPVHEMFMPILGKFDELAEKLAELDDIL</sequence>